<feature type="transmembrane region" description="Helical" evidence="1">
    <location>
        <begin position="81"/>
        <end position="103"/>
    </location>
</feature>
<dbReference type="RefSeq" id="WP_341441304.1">
    <property type="nucleotide sequence ID" value="NZ_JBBPCN010000001.1"/>
</dbReference>
<evidence type="ECO:0000313" key="2">
    <source>
        <dbReference type="EMBL" id="MEK8071538.1"/>
    </source>
</evidence>
<organism evidence="2 3">
    <name type="scientific">Rhodococcus navarretei</name>
    <dbReference type="NCBI Taxonomy" id="3128981"/>
    <lineage>
        <taxon>Bacteria</taxon>
        <taxon>Bacillati</taxon>
        <taxon>Actinomycetota</taxon>
        <taxon>Actinomycetes</taxon>
        <taxon>Mycobacteriales</taxon>
        <taxon>Nocardiaceae</taxon>
        <taxon>Rhodococcus</taxon>
    </lineage>
</organism>
<feature type="transmembrane region" description="Helical" evidence="1">
    <location>
        <begin position="118"/>
        <end position="137"/>
    </location>
</feature>
<dbReference type="EMBL" id="JBBPCN010000001">
    <property type="protein sequence ID" value="MEK8071538.1"/>
    <property type="molecule type" value="Genomic_DNA"/>
</dbReference>
<protein>
    <recommendedName>
        <fullName evidence="4">Integral membrane protein</fullName>
    </recommendedName>
</protein>
<name>A0ABU9CYU7_9NOCA</name>
<evidence type="ECO:0008006" key="4">
    <source>
        <dbReference type="Google" id="ProtNLM"/>
    </source>
</evidence>
<reference evidence="2 3" key="1">
    <citation type="submission" date="2024-03" db="EMBL/GenBank/DDBJ databases">
        <title>Rhodococcus navarretei sp. nov. and Pseudarthrobacter quantumdoti sp. nov., two new species with the ability to biosynthesize Quantum Dots isolated from soil samples at Union Glacier, Antarctica.</title>
        <authorList>
            <person name="Vargas M."/>
        </authorList>
    </citation>
    <scope>NUCLEOTIDE SEQUENCE [LARGE SCALE GENOMIC DNA]</scope>
    <source>
        <strain evidence="2 3">EXRC-4A-4</strain>
    </source>
</reference>
<keyword evidence="1" id="KW-1133">Transmembrane helix</keyword>
<sequence length="153" mass="16337">MDWVEKELRVAALTGACTGVAVMLPWALEGSMSWLALLLIPAFCGALAGLLVGVIAVGGGRYALWSNRVWPARSHRSWRHRFATCTAAAVTLVTAAALCWLAVTAGEISNDTDEFPPWWIAQAAVTASGYLFAYLLAPATACTARTQERLGEV</sequence>
<feature type="transmembrane region" description="Helical" evidence="1">
    <location>
        <begin position="34"/>
        <end position="60"/>
    </location>
</feature>
<comment type="caution">
    <text evidence="2">The sequence shown here is derived from an EMBL/GenBank/DDBJ whole genome shotgun (WGS) entry which is preliminary data.</text>
</comment>
<evidence type="ECO:0000313" key="3">
    <source>
        <dbReference type="Proteomes" id="UP001456513"/>
    </source>
</evidence>
<gene>
    <name evidence="2" type="ORF">AABD04_11910</name>
</gene>
<keyword evidence="1" id="KW-0812">Transmembrane</keyword>
<accession>A0ABU9CYU7</accession>
<feature type="transmembrane region" description="Helical" evidence="1">
    <location>
        <begin position="7"/>
        <end position="28"/>
    </location>
</feature>
<proteinExistence type="predicted"/>
<evidence type="ECO:0000256" key="1">
    <source>
        <dbReference type="SAM" id="Phobius"/>
    </source>
</evidence>
<dbReference type="Proteomes" id="UP001456513">
    <property type="component" value="Unassembled WGS sequence"/>
</dbReference>
<keyword evidence="1" id="KW-0472">Membrane</keyword>
<keyword evidence="3" id="KW-1185">Reference proteome</keyword>